<evidence type="ECO:0000256" key="1">
    <source>
        <dbReference type="ARBA" id="ARBA00011961"/>
    </source>
</evidence>
<accession>A0A835YJQ4</accession>
<organism evidence="3 4">
    <name type="scientific">Tribonema minus</name>
    <dbReference type="NCBI Taxonomy" id="303371"/>
    <lineage>
        <taxon>Eukaryota</taxon>
        <taxon>Sar</taxon>
        <taxon>Stramenopiles</taxon>
        <taxon>Ochrophyta</taxon>
        <taxon>PX clade</taxon>
        <taxon>Xanthophyceae</taxon>
        <taxon>Tribonematales</taxon>
        <taxon>Tribonemataceae</taxon>
        <taxon>Tribonema</taxon>
    </lineage>
</organism>
<keyword evidence="3" id="KW-0418">Kinase</keyword>
<evidence type="ECO:0000313" key="3">
    <source>
        <dbReference type="EMBL" id="KAG5176415.1"/>
    </source>
</evidence>
<keyword evidence="4" id="KW-1185">Reference proteome</keyword>
<sequence length="399" mass="43356">MAKPTFASRRCSRCYCAALLWVGGAWALVPPLHHNVKAGVVQQRCTSTRNRRASLSASAYAHEAAPDGLRDVVIEALVQHGAGGVTSVKDVSPGPGLHTRHFKYDTADGPFLCKVSERSSDDHFKAEMASLQAIRSMNCLRAPEPLSCGALPLGGSYLLMEYLPCIPFGQSIPSVLQQLAEGLAQMHLTPPPALSGLYGFSVDGLLGGANQDNAWDDDFATFFLEQRLIPQYHRAAAKFSANYGTSNQESSALMTLEEQVFEAARQALLPVKNVQPSLLHGDLWIGNCGAILGGTDGTTRVPVVFDPACWYGHHEFDLALGSLFGGFPPPFDDAYHALVPKADGFDERMRIYRLYHMLNHLNLHGAGFSSRGSTESPNGYFERAVKLVYDIVGLTMWSS</sequence>
<evidence type="ECO:0000256" key="2">
    <source>
        <dbReference type="ARBA" id="ARBA00048655"/>
    </source>
</evidence>
<protein>
    <recommendedName>
        <fullName evidence="1">protein-ribulosamine 3-kinase</fullName>
        <ecNumber evidence="1">2.7.1.172</ecNumber>
    </recommendedName>
</protein>
<dbReference type="InterPro" id="IPR016477">
    <property type="entry name" value="Fructo-/Ketosamine-3-kinase"/>
</dbReference>
<dbReference type="EMBL" id="JAFCMP010000536">
    <property type="protein sequence ID" value="KAG5176415.1"/>
    <property type="molecule type" value="Genomic_DNA"/>
</dbReference>
<proteinExistence type="predicted"/>
<dbReference type="Pfam" id="PF03881">
    <property type="entry name" value="Fructosamin_kin"/>
    <property type="match status" value="1"/>
</dbReference>
<dbReference type="GO" id="GO:0102193">
    <property type="term" value="F:protein-ribulosamine 3-kinase activity"/>
    <property type="evidence" value="ECO:0007669"/>
    <property type="project" value="UniProtKB-EC"/>
</dbReference>
<dbReference type="OrthoDB" id="5772781at2759"/>
<dbReference type="PANTHER" id="PTHR12149">
    <property type="entry name" value="FRUCTOSAMINE 3 KINASE-RELATED PROTEIN"/>
    <property type="match status" value="1"/>
</dbReference>
<dbReference type="AlphaFoldDB" id="A0A835YJQ4"/>
<gene>
    <name evidence="3" type="ORF">JKP88DRAFT_196540</name>
</gene>
<dbReference type="Gene3D" id="3.90.1200.10">
    <property type="match status" value="1"/>
</dbReference>
<dbReference type="Proteomes" id="UP000664859">
    <property type="component" value="Unassembled WGS sequence"/>
</dbReference>
<evidence type="ECO:0000313" key="4">
    <source>
        <dbReference type="Proteomes" id="UP000664859"/>
    </source>
</evidence>
<comment type="catalytic activity">
    <reaction evidence="2">
        <text>N(6)-D-ribulosyl-L-lysyl-[protein] + ATP = N(6)-(3-O-phospho-D-ribulosyl)-L-lysyl-[protein] + ADP + H(+)</text>
        <dbReference type="Rhea" id="RHEA:48432"/>
        <dbReference type="Rhea" id="RHEA-COMP:12103"/>
        <dbReference type="Rhea" id="RHEA-COMP:12104"/>
        <dbReference type="ChEBI" id="CHEBI:15378"/>
        <dbReference type="ChEBI" id="CHEBI:30616"/>
        <dbReference type="ChEBI" id="CHEBI:90418"/>
        <dbReference type="ChEBI" id="CHEBI:90420"/>
        <dbReference type="ChEBI" id="CHEBI:456216"/>
        <dbReference type="EC" id="2.7.1.172"/>
    </reaction>
    <physiologicalReaction direction="left-to-right" evidence="2">
        <dbReference type="Rhea" id="RHEA:48433"/>
    </physiologicalReaction>
</comment>
<comment type="caution">
    <text evidence="3">The sequence shown here is derived from an EMBL/GenBank/DDBJ whole genome shotgun (WGS) entry which is preliminary data.</text>
</comment>
<dbReference type="SUPFAM" id="SSF56112">
    <property type="entry name" value="Protein kinase-like (PK-like)"/>
    <property type="match status" value="1"/>
</dbReference>
<name>A0A835YJQ4_9STRA</name>
<keyword evidence="3" id="KW-0808">Transferase</keyword>
<reference evidence="3" key="1">
    <citation type="submission" date="2021-02" db="EMBL/GenBank/DDBJ databases">
        <title>First Annotated Genome of the Yellow-green Alga Tribonema minus.</title>
        <authorList>
            <person name="Mahan K.M."/>
        </authorList>
    </citation>
    <scope>NUCLEOTIDE SEQUENCE</scope>
    <source>
        <strain evidence="3">UTEX B ZZ1240</strain>
    </source>
</reference>
<dbReference type="Gene3D" id="3.30.200.20">
    <property type="entry name" value="Phosphorylase Kinase, domain 1"/>
    <property type="match status" value="1"/>
</dbReference>
<dbReference type="EC" id="2.7.1.172" evidence="1"/>
<dbReference type="PANTHER" id="PTHR12149:SF8">
    <property type="entry name" value="PROTEIN-RIBULOSAMINE 3-KINASE"/>
    <property type="match status" value="1"/>
</dbReference>
<dbReference type="GO" id="GO:0016301">
    <property type="term" value="F:kinase activity"/>
    <property type="evidence" value="ECO:0007669"/>
    <property type="project" value="UniProtKB-KW"/>
</dbReference>
<dbReference type="InterPro" id="IPR011009">
    <property type="entry name" value="Kinase-like_dom_sf"/>
</dbReference>